<dbReference type="Pfam" id="PF05485">
    <property type="entry name" value="THAP"/>
    <property type="match status" value="1"/>
</dbReference>
<dbReference type="InterPro" id="IPR006612">
    <property type="entry name" value="THAP_Znf"/>
</dbReference>
<sequence length="139" mass="16084">MPHCAAFGCNNNSNGNFFRFPKDKIRRKAWIHYCRRENFEPVTHRLCILHFSKDQYEVDPEKRAKLGYLNARARLRPTAIPDIIITLSPGEDLPIVPCVSKITTIKTKRVRGAYHKRRNAEVNTYIVCTLISINVVTIM</sequence>
<evidence type="ECO:0000256" key="1">
    <source>
        <dbReference type="ARBA" id="ARBA00022723"/>
    </source>
</evidence>
<gene>
    <name evidence="7" type="ORF">ACJMK2_013660</name>
</gene>
<dbReference type="PROSITE" id="PS50950">
    <property type="entry name" value="ZF_THAP"/>
    <property type="match status" value="1"/>
</dbReference>
<dbReference type="PANTHER" id="PTHR46927:SF3">
    <property type="entry name" value="THAP-TYPE DOMAIN-CONTAINING PROTEIN"/>
    <property type="match status" value="1"/>
</dbReference>
<evidence type="ECO:0000256" key="3">
    <source>
        <dbReference type="ARBA" id="ARBA00022833"/>
    </source>
</evidence>
<dbReference type="GO" id="GO:0003677">
    <property type="term" value="F:DNA binding"/>
    <property type="evidence" value="ECO:0007669"/>
    <property type="project" value="UniProtKB-UniRule"/>
</dbReference>
<keyword evidence="1" id="KW-0479">Metal-binding</keyword>
<evidence type="ECO:0000313" key="7">
    <source>
        <dbReference type="EMBL" id="KAL3854389.1"/>
    </source>
</evidence>
<reference evidence="7 8" key="1">
    <citation type="submission" date="2024-11" db="EMBL/GenBank/DDBJ databases">
        <title>Chromosome-level genome assembly of the freshwater bivalve Anodonta woodiana.</title>
        <authorList>
            <person name="Chen X."/>
        </authorList>
    </citation>
    <scope>NUCLEOTIDE SEQUENCE [LARGE SCALE GENOMIC DNA]</scope>
    <source>
        <strain evidence="7">MN2024</strain>
        <tissue evidence="7">Gills</tissue>
    </source>
</reference>
<dbReference type="PANTHER" id="PTHR46927">
    <property type="entry name" value="AGAP005574-PA"/>
    <property type="match status" value="1"/>
</dbReference>
<keyword evidence="2 5" id="KW-0863">Zinc-finger</keyword>
<keyword evidence="8" id="KW-1185">Reference proteome</keyword>
<evidence type="ECO:0000256" key="2">
    <source>
        <dbReference type="ARBA" id="ARBA00022771"/>
    </source>
</evidence>
<protein>
    <recommendedName>
        <fullName evidence="6">THAP-type domain-containing protein</fullName>
    </recommendedName>
</protein>
<dbReference type="AlphaFoldDB" id="A0ABD3UY76"/>
<dbReference type="InterPro" id="IPR038441">
    <property type="entry name" value="THAP_Znf_sf"/>
</dbReference>
<dbReference type="Proteomes" id="UP001634394">
    <property type="component" value="Unassembled WGS sequence"/>
</dbReference>
<keyword evidence="4 5" id="KW-0238">DNA-binding</keyword>
<evidence type="ECO:0000313" key="8">
    <source>
        <dbReference type="Proteomes" id="UP001634394"/>
    </source>
</evidence>
<dbReference type="Gene3D" id="6.20.210.20">
    <property type="entry name" value="THAP domain"/>
    <property type="match status" value="1"/>
</dbReference>
<evidence type="ECO:0000256" key="5">
    <source>
        <dbReference type="PROSITE-ProRule" id="PRU00309"/>
    </source>
</evidence>
<dbReference type="SUPFAM" id="SSF57716">
    <property type="entry name" value="Glucocorticoid receptor-like (DNA-binding domain)"/>
    <property type="match status" value="1"/>
</dbReference>
<accession>A0ABD3UY76</accession>
<organism evidence="7 8">
    <name type="scientific">Sinanodonta woodiana</name>
    <name type="common">Chinese pond mussel</name>
    <name type="synonym">Anodonta woodiana</name>
    <dbReference type="NCBI Taxonomy" id="1069815"/>
    <lineage>
        <taxon>Eukaryota</taxon>
        <taxon>Metazoa</taxon>
        <taxon>Spiralia</taxon>
        <taxon>Lophotrochozoa</taxon>
        <taxon>Mollusca</taxon>
        <taxon>Bivalvia</taxon>
        <taxon>Autobranchia</taxon>
        <taxon>Heteroconchia</taxon>
        <taxon>Palaeoheterodonta</taxon>
        <taxon>Unionida</taxon>
        <taxon>Unionoidea</taxon>
        <taxon>Unionidae</taxon>
        <taxon>Unioninae</taxon>
        <taxon>Sinanodonta</taxon>
    </lineage>
</organism>
<comment type="caution">
    <text evidence="7">The sequence shown here is derived from an EMBL/GenBank/DDBJ whole genome shotgun (WGS) entry which is preliminary data.</text>
</comment>
<dbReference type="SMART" id="SM00980">
    <property type="entry name" value="THAP"/>
    <property type="match status" value="1"/>
</dbReference>
<dbReference type="EMBL" id="JBJQND010000014">
    <property type="protein sequence ID" value="KAL3854389.1"/>
    <property type="molecule type" value="Genomic_DNA"/>
</dbReference>
<feature type="domain" description="THAP-type" evidence="6">
    <location>
        <begin position="1"/>
        <end position="84"/>
    </location>
</feature>
<evidence type="ECO:0000256" key="4">
    <source>
        <dbReference type="ARBA" id="ARBA00023125"/>
    </source>
</evidence>
<dbReference type="GO" id="GO:0008270">
    <property type="term" value="F:zinc ion binding"/>
    <property type="evidence" value="ECO:0007669"/>
    <property type="project" value="UniProtKB-KW"/>
</dbReference>
<dbReference type="SMART" id="SM00692">
    <property type="entry name" value="DM3"/>
    <property type="match status" value="1"/>
</dbReference>
<keyword evidence="3" id="KW-0862">Zinc</keyword>
<dbReference type="InterPro" id="IPR052224">
    <property type="entry name" value="THAP_domain_protein"/>
</dbReference>
<name>A0ABD3UY76_SINWO</name>
<proteinExistence type="predicted"/>
<evidence type="ECO:0000259" key="6">
    <source>
        <dbReference type="PROSITE" id="PS50950"/>
    </source>
</evidence>